<name>A0A415E551_9FIRM</name>
<evidence type="ECO:0000256" key="3">
    <source>
        <dbReference type="ARBA" id="ARBA00022618"/>
    </source>
</evidence>
<dbReference type="GO" id="GO:0051301">
    <property type="term" value="P:cell division"/>
    <property type="evidence" value="ECO:0007669"/>
    <property type="project" value="UniProtKB-KW"/>
</dbReference>
<dbReference type="EC" id="5.2.1.8" evidence="7"/>
<comment type="catalytic activity">
    <reaction evidence="1 7">
        <text>[protein]-peptidylproline (omega=180) = [protein]-peptidylproline (omega=0)</text>
        <dbReference type="Rhea" id="RHEA:16237"/>
        <dbReference type="Rhea" id="RHEA-COMP:10747"/>
        <dbReference type="Rhea" id="RHEA-COMP:10748"/>
        <dbReference type="ChEBI" id="CHEBI:83833"/>
        <dbReference type="ChEBI" id="CHEBI:83834"/>
        <dbReference type="EC" id="5.2.1.8"/>
    </reaction>
</comment>
<protein>
    <recommendedName>
        <fullName evidence="7">peptidylprolyl isomerase</fullName>
        <ecNumber evidence="7">5.2.1.8</ecNumber>
    </recommendedName>
</protein>
<dbReference type="GO" id="GO:0015031">
    <property type="term" value="P:protein transport"/>
    <property type="evidence" value="ECO:0007669"/>
    <property type="project" value="InterPro"/>
</dbReference>
<dbReference type="OrthoDB" id="9767721at2"/>
<keyword evidence="10" id="KW-1185">Reference proteome</keyword>
<comment type="caution">
    <text evidence="9">The sequence shown here is derived from an EMBL/GenBank/DDBJ whole genome shotgun (WGS) entry which is preliminary data.</text>
</comment>
<dbReference type="Pfam" id="PF00254">
    <property type="entry name" value="FKBP_C"/>
    <property type="match status" value="1"/>
</dbReference>
<organism evidence="9 10">
    <name type="scientific">Emergencia timonensis</name>
    <dbReference type="NCBI Taxonomy" id="1776384"/>
    <lineage>
        <taxon>Bacteria</taxon>
        <taxon>Bacillati</taxon>
        <taxon>Bacillota</taxon>
        <taxon>Clostridia</taxon>
        <taxon>Peptostreptococcales</taxon>
        <taxon>Anaerovoracaceae</taxon>
        <taxon>Emergencia</taxon>
    </lineage>
</organism>
<comment type="subcellular location">
    <subcellularLocation>
        <location evidence="2">Cytoplasm</location>
    </subcellularLocation>
</comment>
<dbReference type="Pfam" id="PF05698">
    <property type="entry name" value="Trigger_C"/>
    <property type="match status" value="1"/>
</dbReference>
<dbReference type="GO" id="GO:0005737">
    <property type="term" value="C:cytoplasm"/>
    <property type="evidence" value="ECO:0007669"/>
    <property type="project" value="UniProtKB-SubCell"/>
</dbReference>
<reference evidence="9 10" key="1">
    <citation type="submission" date="2018-08" db="EMBL/GenBank/DDBJ databases">
        <title>A genome reference for cultivated species of the human gut microbiota.</title>
        <authorList>
            <person name="Zou Y."/>
            <person name="Xue W."/>
            <person name="Luo G."/>
        </authorList>
    </citation>
    <scope>NUCLEOTIDE SEQUENCE [LARGE SCALE GENOMIC DNA]</scope>
    <source>
        <strain evidence="9 10">AM07-24</strain>
    </source>
</reference>
<dbReference type="InterPro" id="IPR005215">
    <property type="entry name" value="Trig_fac"/>
</dbReference>
<dbReference type="SUPFAM" id="SSF54534">
    <property type="entry name" value="FKBP-like"/>
    <property type="match status" value="1"/>
</dbReference>
<evidence type="ECO:0000313" key="9">
    <source>
        <dbReference type="EMBL" id="RHJ88670.1"/>
    </source>
</evidence>
<dbReference type="NCBIfam" id="TIGR00115">
    <property type="entry name" value="tig"/>
    <property type="match status" value="1"/>
</dbReference>
<dbReference type="EMBL" id="QRMS01000002">
    <property type="protein sequence ID" value="RHJ88670.1"/>
    <property type="molecule type" value="Genomic_DNA"/>
</dbReference>
<evidence type="ECO:0000256" key="7">
    <source>
        <dbReference type="PROSITE-ProRule" id="PRU00277"/>
    </source>
</evidence>
<dbReference type="Proteomes" id="UP000284841">
    <property type="component" value="Unassembled WGS sequence"/>
</dbReference>
<dbReference type="InterPro" id="IPR008880">
    <property type="entry name" value="Trigger_fac_C"/>
</dbReference>
<dbReference type="GO" id="GO:0006457">
    <property type="term" value="P:protein folding"/>
    <property type="evidence" value="ECO:0007669"/>
    <property type="project" value="InterPro"/>
</dbReference>
<dbReference type="InterPro" id="IPR046357">
    <property type="entry name" value="PPIase_dom_sf"/>
</dbReference>
<evidence type="ECO:0000259" key="8">
    <source>
        <dbReference type="PROSITE" id="PS50059"/>
    </source>
</evidence>
<dbReference type="InterPro" id="IPR027304">
    <property type="entry name" value="Trigger_fact/SurA_dom_sf"/>
</dbReference>
<dbReference type="Gene3D" id="1.10.3120.10">
    <property type="entry name" value="Trigger factor, C-terminal domain"/>
    <property type="match status" value="1"/>
</dbReference>
<dbReference type="STRING" id="1776384.GCA_900086585_04333"/>
<dbReference type="RefSeq" id="WP_118335370.1">
    <property type="nucleotide sequence ID" value="NZ_AP025567.1"/>
</dbReference>
<dbReference type="GO" id="GO:0003755">
    <property type="term" value="F:peptidyl-prolyl cis-trans isomerase activity"/>
    <property type="evidence" value="ECO:0007669"/>
    <property type="project" value="UniProtKB-KW"/>
</dbReference>
<keyword evidence="5 7" id="KW-0413">Isomerase</keyword>
<keyword evidence="6" id="KW-0131">Cell cycle</keyword>
<keyword evidence="3" id="KW-0132">Cell division</keyword>
<evidence type="ECO:0000256" key="5">
    <source>
        <dbReference type="ARBA" id="ARBA00023235"/>
    </source>
</evidence>
<evidence type="ECO:0000256" key="6">
    <source>
        <dbReference type="ARBA" id="ARBA00023306"/>
    </source>
</evidence>
<evidence type="ECO:0000256" key="4">
    <source>
        <dbReference type="ARBA" id="ARBA00023110"/>
    </source>
</evidence>
<gene>
    <name evidence="9" type="primary">tig</name>
    <name evidence="9" type="ORF">DW099_09845</name>
</gene>
<dbReference type="InterPro" id="IPR037041">
    <property type="entry name" value="Trigger_fac_C_sf"/>
</dbReference>
<evidence type="ECO:0000256" key="2">
    <source>
        <dbReference type="ARBA" id="ARBA00004496"/>
    </source>
</evidence>
<dbReference type="PROSITE" id="PS50059">
    <property type="entry name" value="FKBP_PPIASE"/>
    <property type="match status" value="1"/>
</dbReference>
<dbReference type="AlphaFoldDB" id="A0A415E551"/>
<dbReference type="InterPro" id="IPR001179">
    <property type="entry name" value="PPIase_FKBP_dom"/>
</dbReference>
<dbReference type="PROSITE" id="PS51257">
    <property type="entry name" value="PROKAR_LIPOPROTEIN"/>
    <property type="match status" value="1"/>
</dbReference>
<sequence length="359" mass="41069">MKKRFFSIGLISVLCLTSLFLLSGCGSKLYNYDLSEYVKVGDYKGLEYKKVSVSVSDDEVQDKIKSNLEEKAETKTLKSGTVKDGDTIDISYEGKVDGKTFDGGSADNQSITIGQTAFIDGFTDGLIGKKVGSTVTLNLKFPDPYSNNEKLSGKDVVFEVTINSKQVEEVPEYNVDFVKKNSEYDNLKDYEKSVKKGLLEEKTTKAETETKQKLWEKIIDKSKVKKYPEEELEATIENLTNSFKQTAENYGYEWKDYLDAVGYTEKEFSKTVKKYAKEKVLNDMVCYYIAEKEGLEVTDKEYEDYMENLMKSSGYTEKTFKEQFKMTIEEYCEQEGYRTSLLLNKVMDKVMDYGKEVSK</sequence>
<proteinExistence type="predicted"/>
<feature type="domain" description="PPIase FKBP-type" evidence="8">
    <location>
        <begin position="85"/>
        <end position="176"/>
    </location>
</feature>
<dbReference type="SUPFAM" id="SSF109998">
    <property type="entry name" value="Triger factor/SurA peptide-binding domain-like"/>
    <property type="match status" value="1"/>
</dbReference>
<evidence type="ECO:0000256" key="1">
    <source>
        <dbReference type="ARBA" id="ARBA00000971"/>
    </source>
</evidence>
<accession>A0A415E551</accession>
<dbReference type="Gene3D" id="3.10.50.40">
    <property type="match status" value="1"/>
</dbReference>
<keyword evidence="4 7" id="KW-0697">Rotamase</keyword>
<evidence type="ECO:0000313" key="10">
    <source>
        <dbReference type="Proteomes" id="UP000284841"/>
    </source>
</evidence>